<sequence>MARKGNRQKYRKGVSDSGSGFVNENENSSLTEAEGKNAEPFNGNLSGISLTESFNNTHESEGKKSKHKSRRSLKKEKEDIDTLSIAEEIGPEEGCGAGIFQSHKSRGVTPESREGGETSPHTSHRSDNSNRCFGQFGTGLDRDNILENFKVSIIVVFRNLMTLALSVSKASIRWLERWKPLLDPLRRNLLIASKHVQEKVHHAYPIVVRWIMHNLFIATGYVQERVQHAYPIVLRWIMHFGNIIILLSMVWLDCALRGIESFLCMGMTSILSVIWWGVLSLIAAAKFKFLLILAAVAVIGLLTGFIIAVLGVAAVSISYLWFYGRFWAAVLLVLSGGVLYRLKHERLAVFVVNLYSVYCAWTYVGWLGLIFGLNLSFISSDILIFFLRNNVNDNRRPNSFPDQTTGVQGEPSFYSGGSVPPSADDVYVHTADRGTGIPSTSGSDTDMTSEDEVVRLLNSTDHYSALGLSRFQNIDASVLKKEYRKKAMLVHPDKNMGNEKAAEAFKKLQNAYEVLLDSLKRKAYDDELRREELLDYLRRFQSPSQKGRGYGFFTSGFTQTEAAAEDSLADARRITCKKCGNFHVWVFTKKTKSKARWCQECNDFHPAKDGDGWVEQPSHPFFFGMLLKVDNPVTYVCADSRIYNATEWYICQGMRCPVNSHKPSFHVNTSVTMKSSNGKRSSSGQRGPSMEETMTEEEFVEWLQNAVQSGTFGDFDGSTPQRSAGTSTSNNASGSGSGSKRKKKGKKQCQKGIVHG</sequence>
<dbReference type="InterPro" id="IPR018253">
    <property type="entry name" value="DnaJ_domain_CS"/>
</dbReference>
<dbReference type="Gene3D" id="1.10.287.110">
    <property type="entry name" value="DnaJ domain"/>
    <property type="match status" value="1"/>
</dbReference>
<dbReference type="Gramene" id="OIS98719">
    <property type="protein sequence ID" value="OIS98719"/>
    <property type="gene ID" value="A4A49_27113"/>
</dbReference>
<gene>
    <name evidence="4" type="ORF">A4A49_27113</name>
</gene>
<feature type="transmembrane region" description="Helical" evidence="2">
    <location>
        <begin position="258"/>
        <end position="282"/>
    </location>
</feature>
<comment type="caution">
    <text evidence="4">The sequence shown here is derived from an EMBL/GenBank/DDBJ whole genome shotgun (WGS) entry which is preliminary data.</text>
</comment>
<feature type="compositionally biased region" description="Low complexity" evidence="1">
    <location>
        <begin position="722"/>
        <end position="734"/>
    </location>
</feature>
<dbReference type="PANTHER" id="PTHR45270:SF4">
    <property type="entry name" value="CHAPERONE DNAJ-DOMAIN SUPERFAMILY PROTEIN"/>
    <property type="match status" value="1"/>
</dbReference>
<dbReference type="AlphaFoldDB" id="A0A1J6IDW8"/>
<dbReference type="PROSITE" id="PS00636">
    <property type="entry name" value="DNAJ_1"/>
    <property type="match status" value="1"/>
</dbReference>
<feature type="compositionally biased region" description="Basic residues" evidence="1">
    <location>
        <begin position="739"/>
        <end position="749"/>
    </location>
</feature>
<feature type="compositionally biased region" description="Polar residues" evidence="1">
    <location>
        <begin position="16"/>
        <end position="31"/>
    </location>
</feature>
<feature type="compositionally biased region" description="Basic residues" evidence="1">
    <location>
        <begin position="1"/>
        <end position="12"/>
    </location>
</feature>
<dbReference type="InterPro" id="IPR001623">
    <property type="entry name" value="DnaJ_domain"/>
</dbReference>
<feature type="transmembrane region" description="Helical" evidence="2">
    <location>
        <begin position="233"/>
        <end position="252"/>
    </location>
</feature>
<dbReference type="SMART" id="SM00271">
    <property type="entry name" value="DnaJ"/>
    <property type="match status" value="1"/>
</dbReference>
<organism evidence="4 5">
    <name type="scientific">Nicotiana attenuata</name>
    <name type="common">Coyote tobacco</name>
    <dbReference type="NCBI Taxonomy" id="49451"/>
    <lineage>
        <taxon>Eukaryota</taxon>
        <taxon>Viridiplantae</taxon>
        <taxon>Streptophyta</taxon>
        <taxon>Embryophyta</taxon>
        <taxon>Tracheophyta</taxon>
        <taxon>Spermatophyta</taxon>
        <taxon>Magnoliopsida</taxon>
        <taxon>eudicotyledons</taxon>
        <taxon>Gunneridae</taxon>
        <taxon>Pentapetalae</taxon>
        <taxon>asterids</taxon>
        <taxon>lamiids</taxon>
        <taxon>Solanales</taxon>
        <taxon>Solanaceae</taxon>
        <taxon>Nicotianoideae</taxon>
        <taxon>Nicotianeae</taxon>
        <taxon>Nicotiana</taxon>
    </lineage>
</organism>
<reference evidence="4" key="1">
    <citation type="submission" date="2016-11" db="EMBL/GenBank/DDBJ databases">
        <title>The genome of Nicotiana attenuata.</title>
        <authorList>
            <person name="Xu S."/>
            <person name="Brockmoeller T."/>
            <person name="Gaquerel E."/>
            <person name="Navarro A."/>
            <person name="Kuhl H."/>
            <person name="Gase K."/>
            <person name="Ling Z."/>
            <person name="Zhou W."/>
            <person name="Kreitzer C."/>
            <person name="Stanke M."/>
            <person name="Tang H."/>
            <person name="Lyons E."/>
            <person name="Pandey P."/>
            <person name="Pandey S.P."/>
            <person name="Timmermann B."/>
            <person name="Baldwin I.T."/>
        </authorList>
    </citation>
    <scope>NUCLEOTIDE SEQUENCE [LARGE SCALE GENOMIC DNA]</scope>
    <source>
        <strain evidence="4">UT</strain>
    </source>
</reference>
<dbReference type="PROSITE" id="PS50076">
    <property type="entry name" value="DNAJ_2"/>
    <property type="match status" value="1"/>
</dbReference>
<dbReference type="Pfam" id="PF14901">
    <property type="entry name" value="Jiv90"/>
    <property type="match status" value="1"/>
</dbReference>
<dbReference type="OMA" id="ICQGMKC"/>
<feature type="transmembrane region" description="Helical" evidence="2">
    <location>
        <begin position="320"/>
        <end position="340"/>
    </location>
</feature>
<evidence type="ECO:0000256" key="1">
    <source>
        <dbReference type="SAM" id="MobiDB-lite"/>
    </source>
</evidence>
<feature type="transmembrane region" description="Helical" evidence="2">
    <location>
        <begin position="347"/>
        <end position="364"/>
    </location>
</feature>
<protein>
    <recommendedName>
        <fullName evidence="3">J domain-containing protein</fullName>
    </recommendedName>
</protein>
<feature type="compositionally biased region" description="Polar residues" evidence="1">
    <location>
        <begin position="668"/>
        <end position="686"/>
    </location>
</feature>
<evidence type="ECO:0000256" key="2">
    <source>
        <dbReference type="SAM" id="Phobius"/>
    </source>
</evidence>
<evidence type="ECO:0000259" key="3">
    <source>
        <dbReference type="PROSITE" id="PS50076"/>
    </source>
</evidence>
<feature type="compositionally biased region" description="Basic residues" evidence="1">
    <location>
        <begin position="64"/>
        <end position="74"/>
    </location>
</feature>
<evidence type="ECO:0000313" key="4">
    <source>
        <dbReference type="EMBL" id="OIS98719.1"/>
    </source>
</evidence>
<keyword evidence="2" id="KW-0472">Membrane</keyword>
<dbReference type="Proteomes" id="UP000187609">
    <property type="component" value="Unassembled WGS sequence"/>
</dbReference>
<keyword evidence="5" id="KW-1185">Reference proteome</keyword>
<dbReference type="SMR" id="A0A1J6IDW8"/>
<dbReference type="PANTHER" id="PTHR45270">
    <property type="entry name" value="OS03G0832900 PROTEIN"/>
    <property type="match status" value="1"/>
</dbReference>
<dbReference type="SUPFAM" id="SSF46565">
    <property type="entry name" value="Chaperone J-domain"/>
    <property type="match status" value="1"/>
</dbReference>
<dbReference type="EMBL" id="MJEQ01037191">
    <property type="protein sequence ID" value="OIS98719.1"/>
    <property type="molecule type" value="Genomic_DNA"/>
</dbReference>
<dbReference type="InterPro" id="IPR032843">
    <property type="entry name" value="Jiv"/>
</dbReference>
<keyword evidence="2" id="KW-0812">Transmembrane</keyword>
<dbReference type="InterPro" id="IPR036869">
    <property type="entry name" value="J_dom_sf"/>
</dbReference>
<feature type="region of interest" description="Disordered" evidence="1">
    <location>
        <begin position="668"/>
        <end position="696"/>
    </location>
</feature>
<proteinExistence type="predicted"/>
<accession>A0A1J6IDW8</accession>
<name>A0A1J6IDW8_NICAT</name>
<evidence type="ECO:0000313" key="5">
    <source>
        <dbReference type="Proteomes" id="UP000187609"/>
    </source>
</evidence>
<dbReference type="OrthoDB" id="1507364at2759"/>
<dbReference type="Pfam" id="PF00226">
    <property type="entry name" value="DnaJ"/>
    <property type="match status" value="1"/>
</dbReference>
<dbReference type="CDD" id="cd06257">
    <property type="entry name" value="DnaJ"/>
    <property type="match status" value="1"/>
</dbReference>
<feature type="compositionally biased region" description="Polar residues" evidence="1">
    <location>
        <begin position="43"/>
        <end position="57"/>
    </location>
</feature>
<feature type="region of interest" description="Disordered" evidence="1">
    <location>
        <begin position="1"/>
        <end position="131"/>
    </location>
</feature>
<feature type="region of interest" description="Disordered" evidence="1">
    <location>
        <begin position="711"/>
        <end position="756"/>
    </location>
</feature>
<feature type="domain" description="J" evidence="3">
    <location>
        <begin position="461"/>
        <end position="528"/>
    </location>
</feature>
<dbReference type="PRINTS" id="PR00625">
    <property type="entry name" value="JDOMAIN"/>
</dbReference>
<keyword evidence="2" id="KW-1133">Transmembrane helix</keyword>
<feature type="transmembrane region" description="Helical" evidence="2">
    <location>
        <begin position="289"/>
        <end position="314"/>
    </location>
</feature>